<reference evidence="1" key="1">
    <citation type="journal article" date="2017" name="Science">
        <title>Giant viruses with an expanded complement of translation system components.</title>
        <authorList>
            <person name="Schulz F."/>
            <person name="Yutin N."/>
            <person name="Ivanova N.N."/>
            <person name="Ortega D.R."/>
            <person name="Lee T.K."/>
            <person name="Vierheilig J."/>
            <person name="Daims H."/>
            <person name="Horn M."/>
            <person name="Wagner M."/>
            <person name="Jensen G.J."/>
            <person name="Kyrpides N.C."/>
            <person name="Koonin E.V."/>
            <person name="Woyke T."/>
        </authorList>
    </citation>
    <scope>NUCLEOTIDE SEQUENCE</scope>
    <source>
        <strain evidence="1">HKV1</strain>
    </source>
</reference>
<organism evidence="1">
    <name type="scientific">Hokovirus HKV1</name>
    <dbReference type="NCBI Taxonomy" id="1977638"/>
    <lineage>
        <taxon>Viruses</taxon>
        <taxon>Varidnaviria</taxon>
        <taxon>Bamfordvirae</taxon>
        <taxon>Nucleocytoviricota</taxon>
        <taxon>Megaviricetes</taxon>
        <taxon>Imitervirales</taxon>
        <taxon>Mimiviridae</taxon>
        <taxon>Klosneuvirinae</taxon>
        <taxon>Hokovirus</taxon>
    </lineage>
</organism>
<accession>A0A1V0SFC5</accession>
<evidence type="ECO:0000313" key="1">
    <source>
        <dbReference type="EMBL" id="ARF10420.1"/>
    </source>
</evidence>
<dbReference type="EMBL" id="KY684103">
    <property type="protein sequence ID" value="ARF10420.1"/>
    <property type="molecule type" value="Genomic_DNA"/>
</dbReference>
<name>A0A1V0SFC5_9VIRU</name>
<protein>
    <submittedName>
        <fullName evidence="1">Uncharacterized protein</fullName>
    </submittedName>
</protein>
<gene>
    <name evidence="1" type="ORF">Hokovirus_1_299</name>
</gene>
<sequence>MEPKILELYYDNFDHTFEDLGKNIRYNNSNDFPANYHIIKIHNHNQTIFLNENYLSIGIGLGRYGYYDVYYNSKIGIIYNKILDNDDDVYNQILKIRLGSIILDLIDKNNDVLYDSIDKMKNLLPFKIITNATSKREQQIKLLENFFNITKKYEITFDSDIKMFIYSFTKRETLTKVAIK</sequence>
<proteinExistence type="predicted"/>